<dbReference type="InterPro" id="IPR050714">
    <property type="entry name" value="Cobalamin_biosynth_MTase"/>
</dbReference>
<dbReference type="InterPro" id="IPR014776">
    <property type="entry name" value="4pyrrole_Mease_sub2"/>
</dbReference>
<keyword evidence="5" id="KW-0949">S-adenosyl-L-methionine</keyword>
<keyword evidence="3 7" id="KW-0489">Methyltransferase</keyword>
<dbReference type="UniPathway" id="UPA00148"/>
<evidence type="ECO:0000256" key="1">
    <source>
        <dbReference type="ARBA" id="ARBA00004953"/>
    </source>
</evidence>
<dbReference type="NCBIfam" id="TIGR02467">
    <property type="entry name" value="CbiE"/>
    <property type="match status" value="1"/>
</dbReference>
<dbReference type="InterPro" id="IPR006365">
    <property type="entry name" value="Cbl_synth_CobL"/>
</dbReference>
<evidence type="ECO:0000259" key="6">
    <source>
        <dbReference type="Pfam" id="PF00590"/>
    </source>
</evidence>
<dbReference type="NCBIfam" id="TIGR02469">
    <property type="entry name" value="CbiT"/>
    <property type="match status" value="1"/>
</dbReference>
<keyword evidence="8" id="KW-1185">Reference proteome</keyword>
<dbReference type="InterPro" id="IPR012818">
    <property type="entry name" value="CbiE"/>
</dbReference>
<sequence>MITVIGIDGGPLPEEAAAALAEASCVVGARRHLDAVPVPDRARPVPLTSLVPALEEARAAVGSAVILASGDPGFFGIVRALREQGDQPRVVPAVSSVATAFARIGLAWDDAVVASAHGRGGGDRSAGRALAAALAHPKAAVLTAPGTAEPAEFLPALLDAGRDVYVAQRLGSADEEVTRVTPESAERDWPHPNVVLAVDPRHAVASAPPWTPGHRLAPDGWALEDAEFEHRDSMITKPEVRACALAHLAPRPGTTVWDVGAGSGSVAVECARFGAHAVAFERNPQDCERIRRNAAAFDVYVTVREGAVPGTADAQRGHPPPDALFLGGGDDAAAAATVRRWRPHRVVAALASVDRVGTMYHLLTETGYETSGTQLQASRLSPLPNGSLRFDAANPVTLLWGVLPEAGGTQ</sequence>
<dbReference type="InterPro" id="IPR000878">
    <property type="entry name" value="4pyrrol_Mease"/>
</dbReference>
<dbReference type="InterPro" id="IPR014777">
    <property type="entry name" value="4pyrrole_Mease_sub1"/>
</dbReference>
<dbReference type="Gene3D" id="3.40.1010.10">
    <property type="entry name" value="Cobalt-precorrin-4 Transmethylase, Domain 1"/>
    <property type="match status" value="1"/>
</dbReference>
<dbReference type="InterPro" id="IPR035996">
    <property type="entry name" value="4pyrrol_Methylase_sf"/>
</dbReference>
<comment type="pathway">
    <text evidence="1">Cofactor biosynthesis; adenosylcobalamin biosynthesis.</text>
</comment>
<evidence type="ECO:0000256" key="5">
    <source>
        <dbReference type="ARBA" id="ARBA00022691"/>
    </source>
</evidence>
<protein>
    <submittedName>
        <fullName evidence="7">Precorrin-6Y C5,15-methyltransferase (Decarboxylating)</fullName>
    </submittedName>
</protein>
<dbReference type="Gene3D" id="3.30.950.10">
    <property type="entry name" value="Methyltransferase, Cobalt-precorrin-4 Transmethylase, Domain 2"/>
    <property type="match status" value="1"/>
</dbReference>
<dbReference type="EMBL" id="VFQC01000001">
    <property type="protein sequence ID" value="TQN32411.1"/>
    <property type="molecule type" value="Genomic_DNA"/>
</dbReference>
<evidence type="ECO:0000256" key="2">
    <source>
        <dbReference type="ARBA" id="ARBA00022573"/>
    </source>
</evidence>
<evidence type="ECO:0000256" key="3">
    <source>
        <dbReference type="ARBA" id="ARBA00022603"/>
    </source>
</evidence>
<keyword evidence="2" id="KW-0169">Cobalamin biosynthesis</keyword>
<dbReference type="OrthoDB" id="9787825at2"/>
<name>A0A543NKR6_9ACTN</name>
<keyword evidence="4 7" id="KW-0808">Transferase</keyword>
<dbReference type="PANTHER" id="PTHR43182">
    <property type="entry name" value="COBALT-PRECORRIN-6B C(15)-METHYLTRANSFERASE (DECARBOXYLATING)"/>
    <property type="match status" value="1"/>
</dbReference>
<dbReference type="AlphaFoldDB" id="A0A543NKR6"/>
<dbReference type="PIRSF" id="PIRSF036428">
    <property type="entry name" value="CobL"/>
    <property type="match status" value="1"/>
</dbReference>
<evidence type="ECO:0000313" key="7">
    <source>
        <dbReference type="EMBL" id="TQN32411.1"/>
    </source>
</evidence>
<dbReference type="GO" id="GO:0009236">
    <property type="term" value="P:cobalamin biosynthetic process"/>
    <property type="evidence" value="ECO:0007669"/>
    <property type="project" value="UniProtKB-UniPathway"/>
</dbReference>
<proteinExistence type="predicted"/>
<dbReference type="Gene3D" id="3.40.50.150">
    <property type="entry name" value="Vaccinia Virus protein VP39"/>
    <property type="match status" value="1"/>
</dbReference>
<gene>
    <name evidence="7" type="ORF">FHX37_2368</name>
</gene>
<comment type="caution">
    <text evidence="7">The sequence shown here is derived from an EMBL/GenBank/DDBJ whole genome shotgun (WGS) entry which is preliminary data.</text>
</comment>
<accession>A0A543NKR6</accession>
<dbReference type="RefSeq" id="WP_141923908.1">
    <property type="nucleotide sequence ID" value="NZ_VFQC01000001.1"/>
</dbReference>
<dbReference type="SUPFAM" id="SSF53790">
    <property type="entry name" value="Tetrapyrrole methylase"/>
    <property type="match status" value="1"/>
</dbReference>
<dbReference type="GO" id="GO:0008276">
    <property type="term" value="F:protein methyltransferase activity"/>
    <property type="evidence" value="ECO:0007669"/>
    <property type="project" value="InterPro"/>
</dbReference>
<dbReference type="Pfam" id="PF00590">
    <property type="entry name" value="TP_methylase"/>
    <property type="match status" value="1"/>
</dbReference>
<evidence type="ECO:0000313" key="8">
    <source>
        <dbReference type="Proteomes" id="UP000317422"/>
    </source>
</evidence>
<dbReference type="SUPFAM" id="SSF53335">
    <property type="entry name" value="S-adenosyl-L-methionine-dependent methyltransferases"/>
    <property type="match status" value="1"/>
</dbReference>
<dbReference type="InterPro" id="IPR029063">
    <property type="entry name" value="SAM-dependent_MTases_sf"/>
</dbReference>
<organism evidence="7 8">
    <name type="scientific">Haloactinospora alba</name>
    <dbReference type="NCBI Taxonomy" id="405555"/>
    <lineage>
        <taxon>Bacteria</taxon>
        <taxon>Bacillati</taxon>
        <taxon>Actinomycetota</taxon>
        <taxon>Actinomycetes</taxon>
        <taxon>Streptosporangiales</taxon>
        <taxon>Nocardiopsidaceae</taxon>
        <taxon>Haloactinospora</taxon>
    </lineage>
</organism>
<reference evidence="7 8" key="1">
    <citation type="submission" date="2019-06" db="EMBL/GenBank/DDBJ databases">
        <title>Sequencing the genomes of 1000 actinobacteria strains.</title>
        <authorList>
            <person name="Klenk H.-P."/>
        </authorList>
    </citation>
    <scope>NUCLEOTIDE SEQUENCE [LARGE SCALE GENOMIC DNA]</scope>
    <source>
        <strain evidence="7 8">DSM 45015</strain>
    </source>
</reference>
<evidence type="ECO:0000256" key="4">
    <source>
        <dbReference type="ARBA" id="ARBA00022679"/>
    </source>
</evidence>
<dbReference type="CDD" id="cd11644">
    <property type="entry name" value="Precorrin-6Y-MT"/>
    <property type="match status" value="1"/>
</dbReference>
<dbReference type="Proteomes" id="UP000317422">
    <property type="component" value="Unassembled WGS sequence"/>
</dbReference>
<dbReference type="PANTHER" id="PTHR43182:SF1">
    <property type="entry name" value="COBALT-PRECORRIN-7 C(5)-METHYLTRANSFERASE"/>
    <property type="match status" value="1"/>
</dbReference>
<dbReference type="GO" id="GO:0032259">
    <property type="term" value="P:methylation"/>
    <property type="evidence" value="ECO:0007669"/>
    <property type="project" value="UniProtKB-KW"/>
</dbReference>
<feature type="domain" description="Tetrapyrrole methylase" evidence="6">
    <location>
        <begin position="12"/>
        <end position="182"/>
    </location>
</feature>
<dbReference type="InterPro" id="IPR014008">
    <property type="entry name" value="Cbl_synth_MTase_CbiT"/>
</dbReference>